<feature type="compositionally biased region" description="Basic and acidic residues" evidence="3">
    <location>
        <begin position="87"/>
        <end position="99"/>
    </location>
</feature>
<feature type="compositionally biased region" description="Basic and acidic residues" evidence="3">
    <location>
        <begin position="130"/>
        <end position="153"/>
    </location>
</feature>
<dbReference type="PANTHER" id="PTHR22812">
    <property type="entry name" value="CHROMOBOX PROTEIN"/>
    <property type="match status" value="1"/>
</dbReference>
<protein>
    <submittedName>
        <fullName evidence="5">Bifunctional Chromo-like domain superfamily/Chromo-chromo shadow domain/Chromo domain/Chromo domain subgroup/Chromo domain</fullName>
    </submittedName>
</protein>
<dbReference type="InterPro" id="IPR023779">
    <property type="entry name" value="Chromodomain_CS"/>
</dbReference>
<dbReference type="SUPFAM" id="SSF54160">
    <property type="entry name" value="Chromo domain-like"/>
    <property type="match status" value="2"/>
</dbReference>
<dbReference type="PROSITE" id="PS00598">
    <property type="entry name" value="CHROMO_1"/>
    <property type="match status" value="1"/>
</dbReference>
<dbReference type="InterPro" id="IPR016197">
    <property type="entry name" value="Chromo-like_dom_sf"/>
</dbReference>
<feature type="domain" description="Chromo" evidence="4">
    <location>
        <begin position="34"/>
        <end position="93"/>
    </location>
</feature>
<organism evidence="5 6">
    <name type="scientific">Babesia duncani</name>
    <dbReference type="NCBI Taxonomy" id="323732"/>
    <lineage>
        <taxon>Eukaryota</taxon>
        <taxon>Sar</taxon>
        <taxon>Alveolata</taxon>
        <taxon>Apicomplexa</taxon>
        <taxon>Aconoidasida</taxon>
        <taxon>Piroplasmida</taxon>
        <taxon>Babesiidae</taxon>
        <taxon>Babesia</taxon>
    </lineage>
</organism>
<evidence type="ECO:0000313" key="5">
    <source>
        <dbReference type="EMBL" id="KAK2197933.1"/>
    </source>
</evidence>
<dbReference type="SMART" id="SM00298">
    <property type="entry name" value="CHROMO"/>
    <property type="match status" value="2"/>
</dbReference>
<keyword evidence="6" id="KW-1185">Reference proteome</keyword>
<sequence>MKYSKDPSIETPIRMPMKKLSSLEIDGEPEEDEYEVEDIIDFKYIKGQPKFLVKWKGFPEEDNTWEPEDNMTNLPAFVEKMAILKAAKSEKPKTTKGEKPATNGPKGARTNPLKRLKLPDSEGSGSPEFGDDRSLERRLRDFTAERRNSRPEPEQLPPEPDSSMASHGSHGLHGQPKEEEDAVEVEDLLDYKPRNRKDYFLVRWKGDWEDSWEPRSNLLIVGDLMHKMNDLKTSYMRIYGPSEMEEDVFVTVQSIRISGAAIISAVVNEMTRWVYYTALTILEIPRVEV</sequence>
<evidence type="ECO:0000256" key="2">
    <source>
        <dbReference type="ARBA" id="ARBA00023242"/>
    </source>
</evidence>
<comment type="caution">
    <text evidence="5">The sequence shown here is derived from an EMBL/GenBank/DDBJ whole genome shotgun (WGS) entry which is preliminary data.</text>
</comment>
<dbReference type="Gene3D" id="2.40.50.40">
    <property type="match status" value="2"/>
</dbReference>
<dbReference type="PROSITE" id="PS50013">
    <property type="entry name" value="CHROMO_2"/>
    <property type="match status" value="2"/>
</dbReference>
<dbReference type="InterPro" id="IPR017984">
    <property type="entry name" value="Chromo_dom_subgr"/>
</dbReference>
<dbReference type="KEGG" id="bdw:94335234"/>
<feature type="domain" description="Chromo" evidence="4">
    <location>
        <begin position="183"/>
        <end position="218"/>
    </location>
</feature>
<proteinExistence type="predicted"/>
<dbReference type="CDD" id="cd00024">
    <property type="entry name" value="CD_CSD"/>
    <property type="match status" value="2"/>
</dbReference>
<dbReference type="Proteomes" id="UP001214638">
    <property type="component" value="Unassembled WGS sequence"/>
</dbReference>
<reference evidence="5" key="1">
    <citation type="journal article" date="2023" name="Nat. Microbiol.">
        <title>Babesia duncani multi-omics identifies virulence factors and drug targets.</title>
        <authorList>
            <person name="Singh P."/>
            <person name="Lonardi S."/>
            <person name="Liang Q."/>
            <person name="Vydyam P."/>
            <person name="Khabirova E."/>
            <person name="Fang T."/>
            <person name="Gihaz S."/>
            <person name="Thekkiniath J."/>
            <person name="Munshi M."/>
            <person name="Abel S."/>
            <person name="Ciampossin L."/>
            <person name="Batugedara G."/>
            <person name="Gupta M."/>
            <person name="Lu X.M."/>
            <person name="Lenz T."/>
            <person name="Chakravarty S."/>
            <person name="Cornillot E."/>
            <person name="Hu Y."/>
            <person name="Ma W."/>
            <person name="Gonzalez L.M."/>
            <person name="Sanchez S."/>
            <person name="Estrada K."/>
            <person name="Sanchez-Flores A."/>
            <person name="Montero E."/>
            <person name="Harb O.S."/>
            <person name="Le Roch K.G."/>
            <person name="Mamoun C.B."/>
        </authorList>
    </citation>
    <scope>NUCLEOTIDE SEQUENCE</scope>
    <source>
        <strain evidence="5">WA1</strain>
    </source>
</reference>
<accession>A0AAD9UQA5</accession>
<dbReference type="GO" id="GO:0005634">
    <property type="term" value="C:nucleus"/>
    <property type="evidence" value="ECO:0007669"/>
    <property type="project" value="UniProtKB-SubCell"/>
</dbReference>
<dbReference type="EMBL" id="JALLKP010000001">
    <property type="protein sequence ID" value="KAK2197933.1"/>
    <property type="molecule type" value="Genomic_DNA"/>
</dbReference>
<dbReference type="InterPro" id="IPR000953">
    <property type="entry name" value="Chromo/chromo_shadow_dom"/>
</dbReference>
<dbReference type="PRINTS" id="PR00504">
    <property type="entry name" value="CHROMODOMAIN"/>
</dbReference>
<evidence type="ECO:0000256" key="3">
    <source>
        <dbReference type="SAM" id="MobiDB-lite"/>
    </source>
</evidence>
<dbReference type="Pfam" id="PF00385">
    <property type="entry name" value="Chromo"/>
    <property type="match status" value="1"/>
</dbReference>
<evidence type="ECO:0000313" key="6">
    <source>
        <dbReference type="Proteomes" id="UP001214638"/>
    </source>
</evidence>
<dbReference type="AlphaFoldDB" id="A0AAD9UQA5"/>
<evidence type="ECO:0000256" key="1">
    <source>
        <dbReference type="ARBA" id="ARBA00004123"/>
    </source>
</evidence>
<dbReference type="RefSeq" id="XP_067804775.1">
    <property type="nucleotide sequence ID" value="XM_067945984.1"/>
</dbReference>
<comment type="subcellular location">
    <subcellularLocation>
        <location evidence="1">Nucleus</location>
    </subcellularLocation>
</comment>
<dbReference type="InterPro" id="IPR051219">
    <property type="entry name" value="Heterochromatin_chromo-domain"/>
</dbReference>
<gene>
    <name evidence="5" type="ORF">BdWA1_000936</name>
</gene>
<dbReference type="InterPro" id="IPR023780">
    <property type="entry name" value="Chromo_domain"/>
</dbReference>
<dbReference type="GeneID" id="94335234"/>
<keyword evidence="2" id="KW-0539">Nucleus</keyword>
<feature type="region of interest" description="Disordered" evidence="3">
    <location>
        <begin position="83"/>
        <end position="182"/>
    </location>
</feature>
<name>A0AAD9UQA5_9APIC</name>
<evidence type="ECO:0000259" key="4">
    <source>
        <dbReference type="PROSITE" id="PS50013"/>
    </source>
</evidence>